<comment type="similarity">
    <text evidence="1 2">Belongs to the UPF0102 family.</text>
</comment>
<organism evidence="3 4">
    <name type="scientific">Saccharopolyspora erythraea</name>
    <name type="common">Streptomyces erythraeus</name>
    <dbReference type="NCBI Taxonomy" id="1836"/>
    <lineage>
        <taxon>Bacteria</taxon>
        <taxon>Bacillati</taxon>
        <taxon>Actinomycetota</taxon>
        <taxon>Actinomycetes</taxon>
        <taxon>Pseudonocardiales</taxon>
        <taxon>Pseudonocardiaceae</taxon>
        <taxon>Saccharopolyspora</taxon>
    </lineage>
</organism>
<dbReference type="Gene3D" id="3.40.1350.10">
    <property type="match status" value="1"/>
</dbReference>
<evidence type="ECO:0000256" key="2">
    <source>
        <dbReference type="HAMAP-Rule" id="MF_00048"/>
    </source>
</evidence>
<dbReference type="InterPro" id="IPR003509">
    <property type="entry name" value="UPF0102_YraN-like"/>
</dbReference>
<dbReference type="EMBL" id="BAAAGS010000001">
    <property type="protein sequence ID" value="GAA0506925.1"/>
    <property type="molecule type" value="Genomic_DNA"/>
</dbReference>
<dbReference type="NCBIfam" id="TIGR00252">
    <property type="entry name" value="YraN family protein"/>
    <property type="match status" value="1"/>
</dbReference>
<dbReference type="CDD" id="cd20736">
    <property type="entry name" value="PoNe_Nuclease"/>
    <property type="match status" value="1"/>
</dbReference>
<dbReference type="PANTHER" id="PTHR34039">
    <property type="entry name" value="UPF0102 PROTEIN YRAN"/>
    <property type="match status" value="1"/>
</dbReference>
<gene>
    <name evidence="3" type="ORF">GCM10009533_02090</name>
</gene>
<dbReference type="InterPro" id="IPR011335">
    <property type="entry name" value="Restrct_endonuc-II-like"/>
</dbReference>
<dbReference type="HAMAP" id="MF_00048">
    <property type="entry name" value="UPF0102"/>
    <property type="match status" value="1"/>
</dbReference>
<accession>A0ABP3LXY0</accession>
<comment type="caution">
    <text evidence="3">The sequence shown here is derived from an EMBL/GenBank/DDBJ whole genome shotgun (WGS) entry which is preliminary data.</text>
</comment>
<dbReference type="RefSeq" id="WP_009943625.1">
    <property type="nucleotide sequence ID" value="NZ_BAAAGS010000001.1"/>
</dbReference>
<reference evidence="4" key="1">
    <citation type="journal article" date="2019" name="Int. J. Syst. Evol. Microbiol.">
        <title>The Global Catalogue of Microorganisms (GCM) 10K type strain sequencing project: providing services to taxonomists for standard genome sequencing and annotation.</title>
        <authorList>
            <consortium name="The Broad Institute Genomics Platform"/>
            <consortium name="The Broad Institute Genome Sequencing Center for Infectious Disease"/>
            <person name="Wu L."/>
            <person name="Ma J."/>
        </authorList>
    </citation>
    <scope>NUCLEOTIDE SEQUENCE [LARGE SCALE GENOMIC DNA]</scope>
    <source>
        <strain evidence="4">JCM 10303</strain>
    </source>
</reference>
<dbReference type="NCBIfam" id="NF009150">
    <property type="entry name" value="PRK12497.1-3"/>
    <property type="match status" value="1"/>
</dbReference>
<name>A0ABP3LXY0_SACER</name>
<dbReference type="PANTHER" id="PTHR34039:SF1">
    <property type="entry name" value="UPF0102 PROTEIN YRAN"/>
    <property type="match status" value="1"/>
</dbReference>
<dbReference type="NCBIfam" id="NF009154">
    <property type="entry name" value="PRK12497.3-3"/>
    <property type="match status" value="1"/>
</dbReference>
<evidence type="ECO:0000313" key="3">
    <source>
        <dbReference type="EMBL" id="GAA0506925.1"/>
    </source>
</evidence>
<sequence length="133" mass="14823">MSRTAIFGTLSDDDTKGRRHALGVEGERLAARFLEEHGITVLERNWRCDRGELDIVATDGETVIFCEVKARSGVDYGAPLNAVSPHKVRHLRALARTWLSERNLTGCTARFDVVSVLWPPGRPARIEHLEGAF</sequence>
<protein>
    <recommendedName>
        <fullName evidence="2">UPF0102 protein GCM10009533_02090</fullName>
    </recommendedName>
</protein>
<evidence type="ECO:0000256" key="1">
    <source>
        <dbReference type="ARBA" id="ARBA00006738"/>
    </source>
</evidence>
<dbReference type="Proteomes" id="UP001500729">
    <property type="component" value="Unassembled WGS sequence"/>
</dbReference>
<keyword evidence="4" id="KW-1185">Reference proteome</keyword>
<proteinExistence type="inferred from homology"/>
<dbReference type="InterPro" id="IPR011856">
    <property type="entry name" value="tRNA_endonuc-like_dom_sf"/>
</dbReference>
<dbReference type="SUPFAM" id="SSF52980">
    <property type="entry name" value="Restriction endonuclease-like"/>
    <property type="match status" value="1"/>
</dbReference>
<evidence type="ECO:0000313" key="4">
    <source>
        <dbReference type="Proteomes" id="UP001500729"/>
    </source>
</evidence>
<dbReference type="Pfam" id="PF02021">
    <property type="entry name" value="UPF0102"/>
    <property type="match status" value="1"/>
</dbReference>